<keyword evidence="2" id="KW-1185">Reference proteome</keyword>
<dbReference type="Proteomes" id="UP001501391">
    <property type="component" value="Unassembled WGS sequence"/>
</dbReference>
<accession>A0ABN3BDQ2</accession>
<protein>
    <submittedName>
        <fullName evidence="1">Uncharacterized protein</fullName>
    </submittedName>
</protein>
<name>A0ABN3BDQ2_9ACTN</name>
<dbReference type="EMBL" id="BAAAOQ010000004">
    <property type="protein sequence ID" value="GAA2193652.1"/>
    <property type="molecule type" value="Genomic_DNA"/>
</dbReference>
<gene>
    <name evidence="1" type="ORF">GCM10009787_16400</name>
</gene>
<organism evidence="1 2">
    <name type="scientific">Streptomyces bangladeshensis</name>
    <dbReference type="NCBI Taxonomy" id="295352"/>
    <lineage>
        <taxon>Bacteria</taxon>
        <taxon>Bacillati</taxon>
        <taxon>Actinomycetota</taxon>
        <taxon>Actinomycetes</taxon>
        <taxon>Kitasatosporales</taxon>
        <taxon>Streptomycetaceae</taxon>
        <taxon>Streptomyces</taxon>
    </lineage>
</organism>
<sequence>MWLVEHAPTRTLFAERARTDADETLTYLTAYQEGEGTATRWSASVSAADAMRTDTPGPGEVEVQLASNRPHDSQVQRGLDMPAALLRLSTTPTTGAYRSATDTSSCGAALPGCSALCQIPLVSREVSSSVWSVAKGWRQC</sequence>
<comment type="caution">
    <text evidence="1">The sequence shown here is derived from an EMBL/GenBank/DDBJ whole genome shotgun (WGS) entry which is preliminary data.</text>
</comment>
<reference evidence="1 2" key="1">
    <citation type="journal article" date="2019" name="Int. J. Syst. Evol. Microbiol.">
        <title>The Global Catalogue of Microorganisms (GCM) 10K type strain sequencing project: providing services to taxonomists for standard genome sequencing and annotation.</title>
        <authorList>
            <consortium name="The Broad Institute Genomics Platform"/>
            <consortium name="The Broad Institute Genome Sequencing Center for Infectious Disease"/>
            <person name="Wu L."/>
            <person name="Ma J."/>
        </authorList>
    </citation>
    <scope>NUCLEOTIDE SEQUENCE [LARGE SCALE GENOMIC DNA]</scope>
    <source>
        <strain evidence="1 2">JCM 14924</strain>
    </source>
</reference>
<proteinExistence type="predicted"/>
<evidence type="ECO:0000313" key="2">
    <source>
        <dbReference type="Proteomes" id="UP001501391"/>
    </source>
</evidence>
<evidence type="ECO:0000313" key="1">
    <source>
        <dbReference type="EMBL" id="GAA2193652.1"/>
    </source>
</evidence>